<dbReference type="NCBIfam" id="TIGR01640">
    <property type="entry name" value="F_box_assoc_1"/>
    <property type="match status" value="1"/>
</dbReference>
<keyword evidence="4" id="KW-1185">Reference proteome</keyword>
<reference evidence="3" key="1">
    <citation type="submission" date="2024-10" db="EMBL/GenBank/DDBJ databases">
        <authorList>
            <person name="Ryan C."/>
        </authorList>
    </citation>
    <scope>NUCLEOTIDE SEQUENCE [LARGE SCALE GENOMIC DNA]</scope>
</reference>
<dbReference type="InterPro" id="IPR017451">
    <property type="entry name" value="F-box-assoc_interact_dom"/>
</dbReference>
<evidence type="ECO:0000313" key="3">
    <source>
        <dbReference type="EMBL" id="CAL4898379.1"/>
    </source>
</evidence>
<gene>
    <name evidence="3" type="ORF">URODEC1_LOCUS7722</name>
</gene>
<dbReference type="SUPFAM" id="SSF81383">
    <property type="entry name" value="F-box domain"/>
    <property type="match status" value="1"/>
</dbReference>
<dbReference type="InterPro" id="IPR036047">
    <property type="entry name" value="F-box-like_dom_sf"/>
</dbReference>
<feature type="compositionally biased region" description="Low complexity" evidence="1">
    <location>
        <begin position="72"/>
        <end position="95"/>
    </location>
</feature>
<feature type="domain" description="F-box associated beta-propeller type 3" evidence="2">
    <location>
        <begin position="222"/>
        <end position="362"/>
    </location>
</feature>
<feature type="region of interest" description="Disordered" evidence="1">
    <location>
        <begin position="69"/>
        <end position="95"/>
    </location>
</feature>
<evidence type="ECO:0000259" key="2">
    <source>
        <dbReference type="Pfam" id="PF08268"/>
    </source>
</evidence>
<proteinExistence type="predicted"/>
<dbReference type="EMBL" id="OZ075121">
    <property type="protein sequence ID" value="CAL4898379.1"/>
    <property type="molecule type" value="Genomic_DNA"/>
</dbReference>
<dbReference type="PANTHER" id="PTHR31672:SF13">
    <property type="entry name" value="F-BOX PROTEIN CPR30-LIKE"/>
    <property type="match status" value="1"/>
</dbReference>
<dbReference type="Gene3D" id="1.20.1280.50">
    <property type="match status" value="1"/>
</dbReference>
<accession>A0ABC8VWZ2</accession>
<name>A0ABC8VWZ2_9POAL</name>
<dbReference type="Proteomes" id="UP001497457">
    <property type="component" value="Chromosome 11b"/>
</dbReference>
<dbReference type="InterPro" id="IPR013187">
    <property type="entry name" value="F-box-assoc_dom_typ3"/>
</dbReference>
<dbReference type="PANTHER" id="PTHR31672">
    <property type="entry name" value="BNACNNG10540D PROTEIN"/>
    <property type="match status" value="1"/>
</dbReference>
<dbReference type="AlphaFoldDB" id="A0ABC8VWZ2"/>
<organism evidence="3 4">
    <name type="scientific">Urochloa decumbens</name>
    <dbReference type="NCBI Taxonomy" id="240449"/>
    <lineage>
        <taxon>Eukaryota</taxon>
        <taxon>Viridiplantae</taxon>
        <taxon>Streptophyta</taxon>
        <taxon>Embryophyta</taxon>
        <taxon>Tracheophyta</taxon>
        <taxon>Spermatophyta</taxon>
        <taxon>Magnoliopsida</taxon>
        <taxon>Liliopsida</taxon>
        <taxon>Poales</taxon>
        <taxon>Poaceae</taxon>
        <taxon>PACMAD clade</taxon>
        <taxon>Panicoideae</taxon>
        <taxon>Panicodae</taxon>
        <taxon>Paniceae</taxon>
        <taxon>Melinidinae</taxon>
        <taxon>Urochloa</taxon>
    </lineage>
</organism>
<sequence length="433" mass="48252">MRLRSGRSVGLDEKRRRTLAAAIPDDLLIYEVLVHLPAKSLARCKCVRRSWRTAITGAAFVRHHLKLSRARPPSSSPSLVRATPTTTTPRLLRSASTASHSYRRRGITRWILPTHCDGLVAIATVSDRVFVCNPATREFVALPPGIHNAELHHSEMLPPPVGIGVSDTAKFWLPAYRRYRPLGFDQWRNRYVVARYFFRTCDGAVAGDHHSQAAANNDMGVMGHEVFTLGGGGGSWELTQDPPHAVGVQRPICTRRALYWHADEPQPRLMRFGLQDRAFAVVPRPPAGWSPHDDMAILDGKLCYVYADSEAASFHFWLAEDAPDLKWSLQFSIEIVQESSPDANPIHYLAPVTTNGDKVLLVAVGRYSSYLLSWCTVAASNDGAVVEQAVDLHHELRYGRPDGSKYMGCQSQEFLHCVLPYFESLVSLTACNY</sequence>
<protein>
    <recommendedName>
        <fullName evidence="2">F-box associated beta-propeller type 3 domain-containing protein</fullName>
    </recommendedName>
</protein>
<dbReference type="Pfam" id="PF08268">
    <property type="entry name" value="FBA_3"/>
    <property type="match status" value="1"/>
</dbReference>
<evidence type="ECO:0000256" key="1">
    <source>
        <dbReference type="SAM" id="MobiDB-lite"/>
    </source>
</evidence>
<dbReference type="InterPro" id="IPR050796">
    <property type="entry name" value="SCF_F-box_component"/>
</dbReference>
<evidence type="ECO:0000313" key="4">
    <source>
        <dbReference type="Proteomes" id="UP001497457"/>
    </source>
</evidence>